<reference evidence="2" key="1">
    <citation type="submission" date="2015-08" db="EMBL/GenBank/DDBJ databases">
        <title>Complete DNA Sequence of Pseudomonas syringae pv. actinidiae, the Causal Agent of Kiwifruit Canker Disease.</title>
        <authorList>
            <person name="Rikkerink E.H.A."/>
            <person name="Fineran P.C."/>
        </authorList>
    </citation>
    <scope>NUCLEOTIDE SEQUENCE</scope>
    <source>
        <strain evidence="2">DSM 13666</strain>
    </source>
</reference>
<proteinExistence type="predicted"/>
<feature type="transmembrane region" description="Helical" evidence="1">
    <location>
        <begin position="44"/>
        <end position="64"/>
    </location>
</feature>
<organism evidence="2">
    <name type="scientific">Halalkalibacterium halodurans</name>
    <name type="common">Bacillus halodurans</name>
    <dbReference type="NCBI Taxonomy" id="86665"/>
    <lineage>
        <taxon>Bacteria</taxon>
        <taxon>Bacillati</taxon>
        <taxon>Bacillota</taxon>
        <taxon>Bacilli</taxon>
        <taxon>Bacillales</taxon>
        <taxon>Bacillaceae</taxon>
        <taxon>Halalkalibacterium (ex Joshi et al. 2022)</taxon>
    </lineage>
</organism>
<protein>
    <submittedName>
        <fullName evidence="2">Uncharacterized protein</fullName>
    </submittedName>
</protein>
<gene>
    <name evidence="2" type="ORF">AMD02_08990</name>
</gene>
<dbReference type="GeneID" id="87597715"/>
<keyword evidence="1" id="KW-1133">Transmembrane helix</keyword>
<feature type="transmembrane region" description="Helical" evidence="1">
    <location>
        <begin position="20"/>
        <end position="38"/>
    </location>
</feature>
<dbReference type="PATRIC" id="fig|136160.3.peg.2147"/>
<keyword evidence="1" id="KW-0812">Transmembrane</keyword>
<dbReference type="RefSeq" id="WP_010898326.1">
    <property type="nucleotide sequence ID" value="NZ_CP040441.1"/>
</dbReference>
<dbReference type="OMA" id="AFEWFTA"/>
<dbReference type="AlphaFoldDB" id="A0A0M0KK73"/>
<dbReference type="EMBL" id="LILD01000001">
    <property type="protein sequence ID" value="KOO38982.1"/>
    <property type="molecule type" value="Genomic_DNA"/>
</dbReference>
<accession>A0A0M0KK73</accession>
<sequence>MKGSKSFIQRLTKPESLGDWSVLVGMFVVAAVMLTFAVRFDIVFRVLVLVWLGVLTVSIQMNVAKSKSDKEVEQSVGEVETDEAGEEQPTIIYEKEISQRLEQVDLDRTQLFEELLTKAQLDEAEKNQYRSKMKEKDSEMSTLMKDLISAKNRIQQAVLDTKKYFIKVDPMKELVQHLDSELIMSGDISAINEELKKIESQLGEEIVNNLVEAGYVDFEFNLTRNGYKALTKRMSEQ</sequence>
<evidence type="ECO:0000313" key="2">
    <source>
        <dbReference type="EMBL" id="KOO38982.1"/>
    </source>
</evidence>
<comment type="caution">
    <text evidence="2">The sequence shown here is derived from an EMBL/GenBank/DDBJ whole genome shotgun (WGS) entry which is preliminary data.</text>
</comment>
<keyword evidence="1" id="KW-0472">Membrane</keyword>
<name>A0A0M0KK73_ALKHA</name>
<evidence type="ECO:0000256" key="1">
    <source>
        <dbReference type="SAM" id="Phobius"/>
    </source>
</evidence>